<dbReference type="EMBL" id="JAIVFL010000001">
    <property type="protein sequence ID" value="MCI4674112.1"/>
    <property type="molecule type" value="Genomic_DNA"/>
</dbReference>
<evidence type="ECO:0000313" key="2">
    <source>
        <dbReference type="EMBL" id="MCI4674112.1"/>
    </source>
</evidence>
<accession>A0ABS9YSC0</accession>
<gene>
    <name evidence="2" type="ORF">K9U37_03820</name>
</gene>
<dbReference type="PANTHER" id="PTHR43194:SF2">
    <property type="entry name" value="PEROXISOMAL MEMBRANE PROTEIN LPX1"/>
    <property type="match status" value="1"/>
</dbReference>
<evidence type="ECO:0000259" key="1">
    <source>
        <dbReference type="Pfam" id="PF12697"/>
    </source>
</evidence>
<keyword evidence="2" id="KW-0378">Hydrolase</keyword>
<proteinExistence type="predicted"/>
<organism evidence="2 3">
    <name type="scientific">Candidatus Mycolicibacterium alkanivorans</name>
    <dbReference type="NCBI Taxonomy" id="2954114"/>
    <lineage>
        <taxon>Bacteria</taxon>
        <taxon>Bacillati</taxon>
        <taxon>Actinomycetota</taxon>
        <taxon>Actinomycetes</taxon>
        <taxon>Mycobacteriales</taxon>
        <taxon>Mycobacteriaceae</taxon>
        <taxon>Mycolicibacterium</taxon>
    </lineage>
</organism>
<dbReference type="SUPFAM" id="SSF53474">
    <property type="entry name" value="alpha/beta-Hydrolases"/>
    <property type="match status" value="1"/>
</dbReference>
<keyword evidence="3" id="KW-1185">Reference proteome</keyword>
<comment type="caution">
    <text evidence="2">The sequence shown here is derived from an EMBL/GenBank/DDBJ whole genome shotgun (WGS) entry which is preliminary data.</text>
</comment>
<reference evidence="2" key="1">
    <citation type="journal article" date="2022" name="ISME J.">
        <title>Identification of active gaseous-alkane degraders at natural gas seeps.</title>
        <authorList>
            <person name="Farhan Ul Haque M."/>
            <person name="Hernandez M."/>
            <person name="Crombie A.T."/>
            <person name="Murrell J.C."/>
        </authorList>
    </citation>
    <scope>NUCLEOTIDE SEQUENCE</scope>
    <source>
        <strain evidence="2">ANDR5</strain>
    </source>
</reference>
<dbReference type="PANTHER" id="PTHR43194">
    <property type="entry name" value="HYDROLASE ALPHA/BETA FOLD FAMILY"/>
    <property type="match status" value="1"/>
</dbReference>
<name>A0ABS9YSC0_9MYCO</name>
<dbReference type="Gene3D" id="3.40.50.1820">
    <property type="entry name" value="alpha/beta hydrolase"/>
    <property type="match status" value="1"/>
</dbReference>
<dbReference type="InterPro" id="IPR029058">
    <property type="entry name" value="AB_hydrolase_fold"/>
</dbReference>
<feature type="domain" description="AB hydrolase-1" evidence="1">
    <location>
        <begin position="53"/>
        <end position="291"/>
    </location>
</feature>
<dbReference type="RefSeq" id="WP_243070588.1">
    <property type="nucleotide sequence ID" value="NZ_JAIVFL010000001.1"/>
</dbReference>
<dbReference type="InterPro" id="IPR050228">
    <property type="entry name" value="Carboxylesterase_BioH"/>
</dbReference>
<sequence>MNIHINDPRNAALHTPARPDWLPETVWPFPLHELDVDGRRLVYTDTGGGGPVVLMVHVGLWSLLWKGLITELAPRFRCITLDVPGSGLSDTAPATLAAASDAIGRFTDHLDLHDVCLVVHDTGGWATMAAVGAKQSRADRVSRVVAVNTFGWRPRGVLRLALLFMGSAAIREFTVRTGFLAWASATRFGVGRHFDRATKRAWRRCLRPHARRRFLHHMFTDAAKDRATSQAAERGITALAERPTMTVFGQFGDYFSFRRGWRRIRPTMTDLTVPWGLHFPQSDNPALVAEAISEWHRGA</sequence>
<dbReference type="GO" id="GO:0016787">
    <property type="term" value="F:hydrolase activity"/>
    <property type="evidence" value="ECO:0007669"/>
    <property type="project" value="UniProtKB-KW"/>
</dbReference>
<dbReference type="Pfam" id="PF12697">
    <property type="entry name" value="Abhydrolase_6"/>
    <property type="match status" value="1"/>
</dbReference>
<protein>
    <submittedName>
        <fullName evidence="2">Alpha/beta fold hydrolase</fullName>
    </submittedName>
</protein>
<evidence type="ECO:0000313" key="3">
    <source>
        <dbReference type="Proteomes" id="UP001139068"/>
    </source>
</evidence>
<dbReference type="Proteomes" id="UP001139068">
    <property type="component" value="Unassembled WGS sequence"/>
</dbReference>
<dbReference type="InterPro" id="IPR000073">
    <property type="entry name" value="AB_hydrolase_1"/>
</dbReference>